<evidence type="ECO:0000313" key="1">
    <source>
        <dbReference type="EMBL" id="EYC25469.1"/>
    </source>
</evidence>
<dbReference type="OrthoDB" id="5867484at2759"/>
<accession>A0A016VCT3</accession>
<sequence length="126" mass="14437">MALVGWKPVNERIIIARFLTGHIRIIVIQIYAPTDNADDGVKNDFYGRLRDMIDEVPRRDLKIVLGDFNAQLGGNRHRIERTVGAFASSGHISDNGERLISFCDCNDLCVGNTYFQHRRIHKKKRD</sequence>
<dbReference type="InterPro" id="IPR027124">
    <property type="entry name" value="Swc5/CFDP1/2"/>
</dbReference>
<comment type="caution">
    <text evidence="1">The sequence shown here is derived from an EMBL/GenBank/DDBJ whole genome shotgun (WGS) entry which is preliminary data.</text>
</comment>
<protein>
    <recommendedName>
        <fullName evidence="3">Endonuclease/exonuclease/phosphatase domain-containing protein</fullName>
    </recommendedName>
</protein>
<dbReference type="Proteomes" id="UP000024635">
    <property type="component" value="Unassembled WGS sequence"/>
</dbReference>
<organism evidence="1 2">
    <name type="scientific">Ancylostoma ceylanicum</name>
    <dbReference type="NCBI Taxonomy" id="53326"/>
    <lineage>
        <taxon>Eukaryota</taxon>
        <taxon>Metazoa</taxon>
        <taxon>Ecdysozoa</taxon>
        <taxon>Nematoda</taxon>
        <taxon>Chromadorea</taxon>
        <taxon>Rhabditida</taxon>
        <taxon>Rhabditina</taxon>
        <taxon>Rhabditomorpha</taxon>
        <taxon>Strongyloidea</taxon>
        <taxon>Ancylostomatidae</taxon>
        <taxon>Ancylostomatinae</taxon>
        <taxon>Ancylostoma</taxon>
    </lineage>
</organism>
<reference evidence="2" key="1">
    <citation type="journal article" date="2015" name="Nat. Genet.">
        <title>The genome and transcriptome of the zoonotic hookworm Ancylostoma ceylanicum identify infection-specific gene families.</title>
        <authorList>
            <person name="Schwarz E.M."/>
            <person name="Hu Y."/>
            <person name="Antoshechkin I."/>
            <person name="Miller M.M."/>
            <person name="Sternberg P.W."/>
            <person name="Aroian R.V."/>
        </authorList>
    </citation>
    <scope>NUCLEOTIDE SEQUENCE</scope>
    <source>
        <strain evidence="2">HY135</strain>
    </source>
</reference>
<dbReference type="SUPFAM" id="SSF56219">
    <property type="entry name" value="DNase I-like"/>
    <property type="match status" value="1"/>
</dbReference>
<evidence type="ECO:0000313" key="2">
    <source>
        <dbReference type="Proteomes" id="UP000024635"/>
    </source>
</evidence>
<name>A0A016VCT3_9BILA</name>
<proteinExistence type="predicted"/>
<keyword evidence="2" id="KW-1185">Reference proteome</keyword>
<dbReference type="PANTHER" id="PTHR23227:SF67">
    <property type="entry name" value="CRANIOFACIAL DEVELOPMENT PROTEIN 2-LIKE"/>
    <property type="match status" value="1"/>
</dbReference>
<dbReference type="Gene3D" id="3.60.10.10">
    <property type="entry name" value="Endonuclease/exonuclease/phosphatase"/>
    <property type="match status" value="1"/>
</dbReference>
<dbReference type="STRING" id="53326.A0A016VCT3"/>
<dbReference type="EMBL" id="JARK01001348">
    <property type="protein sequence ID" value="EYC25469.1"/>
    <property type="molecule type" value="Genomic_DNA"/>
</dbReference>
<gene>
    <name evidence="1" type="primary">Acey_s0012.g1911</name>
    <name evidence="1" type="ORF">Y032_0012g1911</name>
</gene>
<dbReference type="PANTHER" id="PTHR23227">
    <property type="entry name" value="BUCENTAUR RELATED"/>
    <property type="match status" value="1"/>
</dbReference>
<dbReference type="InterPro" id="IPR036691">
    <property type="entry name" value="Endo/exonu/phosph_ase_sf"/>
</dbReference>
<dbReference type="AlphaFoldDB" id="A0A016VCT3"/>
<evidence type="ECO:0008006" key="3">
    <source>
        <dbReference type="Google" id="ProtNLM"/>
    </source>
</evidence>